<name>W9RT63_9ROSA</name>
<dbReference type="EMBL" id="KE345062">
    <property type="protein sequence ID" value="EXB93165.1"/>
    <property type="molecule type" value="Genomic_DNA"/>
</dbReference>
<evidence type="ECO:0000313" key="2">
    <source>
        <dbReference type="EMBL" id="EXB93165.1"/>
    </source>
</evidence>
<dbReference type="Proteomes" id="UP000030645">
    <property type="component" value="Unassembled WGS sequence"/>
</dbReference>
<keyword evidence="3" id="KW-1185">Reference proteome</keyword>
<feature type="region of interest" description="Disordered" evidence="1">
    <location>
        <begin position="45"/>
        <end position="64"/>
    </location>
</feature>
<proteinExistence type="predicted"/>
<protein>
    <submittedName>
        <fullName evidence="2">Uncharacterized protein</fullName>
    </submittedName>
</protein>
<accession>W9RT63</accession>
<evidence type="ECO:0000313" key="3">
    <source>
        <dbReference type="Proteomes" id="UP000030645"/>
    </source>
</evidence>
<gene>
    <name evidence="2" type="ORF">L484_024503</name>
</gene>
<organism evidence="2 3">
    <name type="scientific">Morus notabilis</name>
    <dbReference type="NCBI Taxonomy" id="981085"/>
    <lineage>
        <taxon>Eukaryota</taxon>
        <taxon>Viridiplantae</taxon>
        <taxon>Streptophyta</taxon>
        <taxon>Embryophyta</taxon>
        <taxon>Tracheophyta</taxon>
        <taxon>Spermatophyta</taxon>
        <taxon>Magnoliopsida</taxon>
        <taxon>eudicotyledons</taxon>
        <taxon>Gunneridae</taxon>
        <taxon>Pentapetalae</taxon>
        <taxon>rosids</taxon>
        <taxon>fabids</taxon>
        <taxon>Rosales</taxon>
        <taxon>Moraceae</taxon>
        <taxon>Moreae</taxon>
        <taxon>Morus</taxon>
    </lineage>
</organism>
<dbReference type="AlphaFoldDB" id="W9RT63"/>
<sequence>MKKKMRKGQAAIGTERKRALREKFLGKRGLSDEDEVGFIHPSQFATLNEEASTSTKNETLSRGA</sequence>
<reference evidence="3" key="1">
    <citation type="submission" date="2013-01" db="EMBL/GenBank/DDBJ databases">
        <title>Draft Genome Sequence of a Mulberry Tree, Morus notabilis C.K. Schneid.</title>
        <authorList>
            <person name="He N."/>
            <person name="Zhao S."/>
        </authorList>
    </citation>
    <scope>NUCLEOTIDE SEQUENCE</scope>
</reference>
<evidence type="ECO:0000256" key="1">
    <source>
        <dbReference type="SAM" id="MobiDB-lite"/>
    </source>
</evidence>